<evidence type="ECO:0000256" key="6">
    <source>
        <dbReference type="RuleBase" id="RU367113"/>
    </source>
</evidence>
<keyword evidence="10" id="KW-1185">Reference proteome</keyword>
<protein>
    <recommendedName>
        <fullName evidence="6">Decapping nuclease</fullName>
        <ecNumber evidence="6">3.6.1.-</ecNumber>
    </recommendedName>
</protein>
<dbReference type="EMBL" id="KE651166">
    <property type="protein sequence ID" value="EEB07287.1"/>
    <property type="molecule type" value="Genomic_DNA"/>
</dbReference>
<keyword evidence="6" id="KW-0540">Nuclease</keyword>
<dbReference type="GO" id="GO:0034353">
    <property type="term" value="F:mRNA 5'-diphosphatase activity"/>
    <property type="evidence" value="ECO:0000318"/>
    <property type="project" value="GO_Central"/>
</dbReference>
<comment type="cofactor">
    <cofactor evidence="1 6">
        <name>a divalent metal cation</name>
        <dbReference type="ChEBI" id="CHEBI:60240"/>
    </cofactor>
</comment>
<dbReference type="GO" id="GO:0003723">
    <property type="term" value="F:RNA binding"/>
    <property type="evidence" value="ECO:0007669"/>
    <property type="project" value="UniProtKB-KW"/>
</dbReference>
<dbReference type="GO" id="GO:1990174">
    <property type="term" value="F:phosphodiesterase decapping endonuclease activity"/>
    <property type="evidence" value="ECO:0007669"/>
    <property type="project" value="EnsemblFungi"/>
</dbReference>
<comment type="catalytic activity">
    <reaction evidence="4">
        <text>a 5'-end triphospho-ribonucleoside in mRNA + H2O = a 5'-end phospho-ribonucleoside in mRNA + diphosphate + H(+)</text>
        <dbReference type="Rhea" id="RHEA:78683"/>
        <dbReference type="Rhea" id="RHEA-COMP:15692"/>
        <dbReference type="Rhea" id="RHEA-COMP:17164"/>
        <dbReference type="ChEBI" id="CHEBI:15377"/>
        <dbReference type="ChEBI" id="CHEBI:15378"/>
        <dbReference type="ChEBI" id="CHEBI:33019"/>
        <dbReference type="ChEBI" id="CHEBI:138282"/>
        <dbReference type="ChEBI" id="CHEBI:167618"/>
    </reaction>
    <physiologicalReaction direction="left-to-right" evidence="4">
        <dbReference type="Rhea" id="RHEA:78684"/>
    </physiologicalReaction>
</comment>
<gene>
    <name evidence="9" type="primary">din1</name>
    <name evidence="8" type="ORF">SJAG_02374</name>
</gene>
<dbReference type="EC" id="3.6.1.-" evidence="6"/>
<keyword evidence="6" id="KW-0547">Nucleotide-binding</keyword>
<reference evidence="8 10" key="1">
    <citation type="journal article" date="2011" name="Science">
        <title>Comparative functional genomics of the fission yeasts.</title>
        <authorList>
            <person name="Rhind N."/>
            <person name="Chen Z."/>
            <person name="Yassour M."/>
            <person name="Thompson D.A."/>
            <person name="Haas B.J."/>
            <person name="Habib N."/>
            <person name="Wapinski I."/>
            <person name="Roy S."/>
            <person name="Lin M.F."/>
            <person name="Heiman D.I."/>
            <person name="Young S.K."/>
            <person name="Furuya K."/>
            <person name="Guo Y."/>
            <person name="Pidoux A."/>
            <person name="Chen H.M."/>
            <person name="Robbertse B."/>
            <person name="Goldberg J.M."/>
            <person name="Aoki K."/>
            <person name="Bayne E.H."/>
            <person name="Berlin A.M."/>
            <person name="Desjardins C.A."/>
            <person name="Dobbs E."/>
            <person name="Dukaj L."/>
            <person name="Fan L."/>
            <person name="FitzGerald M.G."/>
            <person name="French C."/>
            <person name="Gujja S."/>
            <person name="Hansen K."/>
            <person name="Keifenheim D."/>
            <person name="Levin J.Z."/>
            <person name="Mosher R.A."/>
            <person name="Mueller C.A."/>
            <person name="Pfiffner J."/>
            <person name="Priest M."/>
            <person name="Russ C."/>
            <person name="Smialowska A."/>
            <person name="Swoboda P."/>
            <person name="Sykes S.M."/>
            <person name="Vaughn M."/>
            <person name="Vengrova S."/>
            <person name="Yoder R."/>
            <person name="Zeng Q."/>
            <person name="Allshire R."/>
            <person name="Baulcombe D."/>
            <person name="Birren B.W."/>
            <person name="Brown W."/>
            <person name="Ekwall K."/>
            <person name="Kellis M."/>
            <person name="Leatherwood J."/>
            <person name="Levin H."/>
            <person name="Margalit H."/>
            <person name="Martienssen R."/>
            <person name="Nieduszynski C.A."/>
            <person name="Spatafora J.W."/>
            <person name="Friedman N."/>
            <person name="Dalgaard J.Z."/>
            <person name="Baumann P."/>
            <person name="Niki H."/>
            <person name="Regev A."/>
            <person name="Nusbaum C."/>
        </authorList>
    </citation>
    <scope>NUCLEOTIDE SEQUENCE [LARGE SCALE GENOMIC DNA]</scope>
    <source>
        <strain evidence="10">yFS275 / FY16936</strain>
    </source>
</reference>
<dbReference type="OrthoDB" id="5853397at2759"/>
<dbReference type="AlphaFoldDB" id="B6K2A6"/>
<dbReference type="OMA" id="VVTWRGH"/>
<dbReference type="STRING" id="402676.B6K2A6"/>
<dbReference type="PANTHER" id="PTHR12395">
    <property type="entry name" value="DOM-3 RELATED"/>
    <property type="match status" value="1"/>
</dbReference>
<evidence type="ECO:0000256" key="5">
    <source>
        <dbReference type="ARBA" id="ARBA00048124"/>
    </source>
</evidence>
<accession>B6K2A6</accession>
<dbReference type="GO" id="GO:0110152">
    <property type="term" value="F:RNA NAD+-cap (NAD+-forming) hydrolase activity"/>
    <property type="evidence" value="ECO:0007669"/>
    <property type="project" value="EnsemblFungi"/>
</dbReference>
<proteinExistence type="inferred from homology"/>
<dbReference type="GO" id="GO:0110155">
    <property type="term" value="P:NAD-cap decapping"/>
    <property type="evidence" value="ECO:0000318"/>
    <property type="project" value="GO_Central"/>
</dbReference>
<dbReference type="GO" id="GO:0019003">
    <property type="term" value="F:GDP binding"/>
    <property type="evidence" value="ECO:0007669"/>
    <property type="project" value="EnsemblFungi"/>
</dbReference>
<dbReference type="GO" id="GO:0046872">
    <property type="term" value="F:metal ion binding"/>
    <property type="evidence" value="ECO:0007669"/>
    <property type="project" value="UniProtKB-KW"/>
</dbReference>
<evidence type="ECO:0000313" key="8">
    <source>
        <dbReference type="EMBL" id="EEB07287.1"/>
    </source>
</evidence>
<dbReference type="GO" id="GO:0005634">
    <property type="term" value="C:nucleus"/>
    <property type="evidence" value="ECO:0000318"/>
    <property type="project" value="GO_Central"/>
</dbReference>
<evidence type="ECO:0000313" key="9">
    <source>
        <dbReference type="JaponicusDB" id="SJAG_02374"/>
    </source>
</evidence>
<keyword evidence="6" id="KW-0378">Hydrolase</keyword>
<dbReference type="GO" id="GO:0000956">
    <property type="term" value="P:nuclear-transcribed mRNA catabolic process"/>
    <property type="evidence" value="ECO:0000318"/>
    <property type="project" value="GO_Central"/>
</dbReference>
<sequence length="335" mass="38624">MEFRFENVKPARTPAVAYPKEITCYSVDGNRDILYNDSNLRFYYPPPLGTDLNIGFPKRYTKPLNQPDSISIVENALLNNCKDVISSAEIVSWRGLLTKLLCAPVDYKSSWDILVYKKESTLFFEEPPRAPEKPYANQERMCFWGYKFETVSTLPKIWDECSRSSIEQRDYDHVNPNEQYCSIVKTSIGSHSMILGGEVDCVWDIKPDYEEDNPCTHYVELKVTKKLPLNHVGMRRKLIKYWAQSFLLGIPRIVVGFRDDNGVIVEIKEMSTTEIPKLLKPAVSRNEWTPSRLLVHLEQLLTWLKSIVQNDSHTSWKLSYRGQGSITLQKTSSSP</sequence>
<evidence type="ECO:0000313" key="10">
    <source>
        <dbReference type="Proteomes" id="UP000001744"/>
    </source>
</evidence>
<dbReference type="GeneID" id="7050019"/>
<evidence type="ECO:0000256" key="3">
    <source>
        <dbReference type="ARBA" id="ARBA00044676"/>
    </source>
</evidence>
<comment type="catalytic activity">
    <reaction evidence="3">
        <text>a 5'-end (N(7)-methyl 5'-triphosphoguanosine)-ribonucleoside-ribonucleotide in mRNA + H2O = a (N(7)-methyl 5'-triphosphoguanosine)-nucleoside + a 5'-end phospho-ribonucleoside in mRNA + H(+)</text>
        <dbReference type="Rhea" id="RHEA:66928"/>
        <dbReference type="Rhea" id="RHEA-COMP:15692"/>
        <dbReference type="Rhea" id="RHEA-COMP:17313"/>
        <dbReference type="ChEBI" id="CHEBI:15377"/>
        <dbReference type="ChEBI" id="CHEBI:15378"/>
        <dbReference type="ChEBI" id="CHEBI:138282"/>
        <dbReference type="ChEBI" id="CHEBI:172876"/>
        <dbReference type="ChEBI" id="CHEBI:172877"/>
    </reaction>
    <physiologicalReaction direction="left-to-right" evidence="3">
        <dbReference type="Rhea" id="RHEA:66929"/>
    </physiologicalReaction>
</comment>
<evidence type="ECO:0000256" key="2">
    <source>
        <dbReference type="ARBA" id="ARBA00006562"/>
    </source>
</evidence>
<dbReference type="eggNOG" id="KOG1982">
    <property type="taxonomic scope" value="Eukaryota"/>
</dbReference>
<comment type="function">
    <text evidence="6">Decapping enzyme for NAD-capped RNAs: specifically hydrolyzes the nicotinamide adenine dinucleotide (NAD) cap from a subset of RNAs by removing the entire NAD moiety from the 5'-end of an NAD-capped RNA.</text>
</comment>
<evidence type="ECO:0000256" key="1">
    <source>
        <dbReference type="ARBA" id="ARBA00001968"/>
    </source>
</evidence>
<dbReference type="VEuPathDB" id="FungiDB:SJAG_02374"/>
<dbReference type="Proteomes" id="UP000001744">
    <property type="component" value="Unassembled WGS sequence"/>
</dbReference>
<keyword evidence="6" id="KW-0479">Metal-binding</keyword>
<feature type="domain" description="RAI1-like" evidence="7">
    <location>
        <begin position="19"/>
        <end position="331"/>
    </location>
</feature>
<name>B6K2A6_SCHJY</name>
<evidence type="ECO:0000256" key="4">
    <source>
        <dbReference type="ARBA" id="ARBA00044692"/>
    </source>
</evidence>
<comment type="catalytic activity">
    <reaction evidence="5">
        <text>a 5'-end NAD(+)-phospho-ribonucleoside in mRNA + H2O = a 5'-end phospho-ribonucleoside in mRNA + NAD(+) + H(+)</text>
        <dbReference type="Rhea" id="RHEA:60880"/>
        <dbReference type="Rhea" id="RHEA-COMP:15692"/>
        <dbReference type="Rhea" id="RHEA-COMP:15698"/>
        <dbReference type="ChEBI" id="CHEBI:15377"/>
        <dbReference type="ChEBI" id="CHEBI:15378"/>
        <dbReference type="ChEBI" id="CHEBI:57540"/>
        <dbReference type="ChEBI" id="CHEBI:138282"/>
        <dbReference type="ChEBI" id="CHEBI:144029"/>
    </reaction>
    <physiologicalReaction direction="left-to-right" evidence="5">
        <dbReference type="Rhea" id="RHEA:60881"/>
    </physiologicalReaction>
</comment>
<keyword evidence="6" id="KW-0539">Nucleus</keyword>
<dbReference type="PANTHER" id="PTHR12395:SF9">
    <property type="entry name" value="DECAPPING AND EXORIBONUCLEASE PROTEIN"/>
    <property type="match status" value="1"/>
</dbReference>
<comment type="subcellular location">
    <subcellularLocation>
        <location evidence="6">Nucleus</location>
    </subcellularLocation>
</comment>
<dbReference type="JaponicusDB" id="SJAG_02374">
    <property type="gene designation" value="din1"/>
</dbReference>
<organism evidence="8 10">
    <name type="scientific">Schizosaccharomyces japonicus (strain yFS275 / FY16936)</name>
    <name type="common">Fission yeast</name>
    <dbReference type="NCBI Taxonomy" id="402676"/>
    <lineage>
        <taxon>Eukaryota</taxon>
        <taxon>Fungi</taxon>
        <taxon>Dikarya</taxon>
        <taxon>Ascomycota</taxon>
        <taxon>Taphrinomycotina</taxon>
        <taxon>Schizosaccharomycetes</taxon>
        <taxon>Schizosaccharomycetales</taxon>
        <taxon>Schizosaccharomycetaceae</taxon>
        <taxon>Schizosaccharomyces</taxon>
    </lineage>
</organism>
<evidence type="ECO:0000259" key="7">
    <source>
        <dbReference type="Pfam" id="PF08652"/>
    </source>
</evidence>
<keyword evidence="6" id="KW-0694">RNA-binding</keyword>
<dbReference type="InterPro" id="IPR039039">
    <property type="entry name" value="RAI1-like_fam"/>
</dbReference>
<dbReference type="InterPro" id="IPR013961">
    <property type="entry name" value="RAI1"/>
</dbReference>
<dbReference type="RefSeq" id="XP_002173580.1">
    <property type="nucleotide sequence ID" value="XM_002173544.1"/>
</dbReference>
<dbReference type="Pfam" id="PF08652">
    <property type="entry name" value="RAI1"/>
    <property type="match status" value="1"/>
</dbReference>
<dbReference type="GO" id="GO:0005829">
    <property type="term" value="C:cytosol"/>
    <property type="evidence" value="ECO:0000318"/>
    <property type="project" value="GO_Central"/>
</dbReference>
<dbReference type="HOGENOM" id="CLU_024877_4_1_1"/>
<comment type="similarity">
    <text evidence="2 6">Belongs to the DXO/Dom3Z family.</text>
</comment>
<dbReference type="GO" id="GO:0140432">
    <property type="term" value="F:5'-hydroxyl dinucleotide hydrolase activity"/>
    <property type="evidence" value="ECO:0007669"/>
    <property type="project" value="EnsemblFungi"/>
</dbReference>